<evidence type="ECO:0000313" key="2">
    <source>
        <dbReference type="Proteomes" id="UP000293575"/>
    </source>
</evidence>
<dbReference type="EMBL" id="MK473373">
    <property type="protein sequence ID" value="QBJ04508.1"/>
    <property type="molecule type" value="Genomic_DNA"/>
</dbReference>
<organism evidence="1 2">
    <name type="scientific">Pseudomonas phage Lana</name>
    <dbReference type="NCBI Taxonomy" id="2530172"/>
    <lineage>
        <taxon>Viruses</taxon>
        <taxon>Duplodnaviria</taxon>
        <taxon>Heunggongvirae</taxon>
        <taxon>Uroviricota</taxon>
        <taxon>Caudoviricetes</taxon>
        <taxon>Lanavirus</taxon>
        <taxon>Lanavirus lana</taxon>
    </lineage>
</organism>
<dbReference type="Proteomes" id="UP000293575">
    <property type="component" value="Segment"/>
</dbReference>
<reference evidence="1" key="1">
    <citation type="submission" date="2019-01" db="EMBL/GenBank/DDBJ databases">
        <authorList>
            <person name="Hylling O."/>
            <person name="Carstens A.B."/>
            <person name="Hansen L.H."/>
        </authorList>
    </citation>
    <scope>NUCLEOTIDE SEQUENCE [LARGE SCALE GENOMIC DNA]</scope>
</reference>
<sequence>MSRLNNDQVKRICVAAGFKLKRQGDGTMDLNPYVYKAAEQLIQAFCLHPTWLGHSGTGHVFCAECGKPKEPADD</sequence>
<proteinExistence type="predicted"/>
<dbReference type="KEGG" id="vg:55011832"/>
<protein>
    <submittedName>
        <fullName evidence="1">Uncharacterized protein</fullName>
    </submittedName>
</protein>
<evidence type="ECO:0000313" key="1">
    <source>
        <dbReference type="EMBL" id="QBJ04508.1"/>
    </source>
</evidence>
<keyword evidence="2" id="KW-1185">Reference proteome</keyword>
<dbReference type="GeneID" id="55011832"/>
<name>A0A481W791_9CAUD</name>
<dbReference type="RefSeq" id="YP_009820396.1">
    <property type="nucleotide sequence ID" value="NC_048166.1"/>
</dbReference>
<accession>A0A481W791</accession>